<dbReference type="Gene3D" id="3.40.50.1820">
    <property type="entry name" value="alpha/beta hydrolase"/>
    <property type="match status" value="1"/>
</dbReference>
<dbReference type="GO" id="GO:0016298">
    <property type="term" value="F:lipase activity"/>
    <property type="evidence" value="ECO:0007669"/>
    <property type="project" value="TreeGrafter"/>
</dbReference>
<comment type="catalytic activity">
    <reaction evidence="13">
        <text>a 1,2-diacyl-sn-glycerol + H2O = a 2-acylglycerol + a fatty acid + H(+)</text>
        <dbReference type="Rhea" id="RHEA:33275"/>
        <dbReference type="ChEBI" id="CHEBI:15377"/>
        <dbReference type="ChEBI" id="CHEBI:15378"/>
        <dbReference type="ChEBI" id="CHEBI:17389"/>
        <dbReference type="ChEBI" id="CHEBI:17815"/>
        <dbReference type="ChEBI" id="CHEBI:28868"/>
        <dbReference type="EC" id="3.1.1.116"/>
    </reaction>
    <physiologicalReaction direction="left-to-right" evidence="13">
        <dbReference type="Rhea" id="RHEA:33276"/>
    </physiologicalReaction>
</comment>
<keyword evidence="8" id="KW-0106">Calcium</keyword>
<dbReference type="GO" id="GO:0046872">
    <property type="term" value="F:metal ion binding"/>
    <property type="evidence" value="ECO:0007669"/>
    <property type="project" value="UniProtKB-KW"/>
</dbReference>
<evidence type="ECO:0000256" key="8">
    <source>
        <dbReference type="ARBA" id="ARBA00022837"/>
    </source>
</evidence>
<dbReference type="SUPFAM" id="SSF53474">
    <property type="entry name" value="alpha/beta-Hydrolases"/>
    <property type="match status" value="1"/>
</dbReference>
<dbReference type="Proteomes" id="UP000654370">
    <property type="component" value="Unassembled WGS sequence"/>
</dbReference>
<dbReference type="PANTHER" id="PTHR45792">
    <property type="entry name" value="DIACYLGLYCEROL LIPASE HOMOLOG-RELATED"/>
    <property type="match status" value="1"/>
</dbReference>
<gene>
    <name evidence="17" type="ORF">INT43_009112</name>
</gene>
<evidence type="ECO:0000256" key="15">
    <source>
        <dbReference type="SAM" id="MobiDB-lite"/>
    </source>
</evidence>
<keyword evidence="5" id="KW-0812">Transmembrane</keyword>
<evidence type="ECO:0000256" key="11">
    <source>
        <dbReference type="ARBA" id="ARBA00023098"/>
    </source>
</evidence>
<dbReference type="Pfam" id="PF01764">
    <property type="entry name" value="Lipase_3"/>
    <property type="match status" value="1"/>
</dbReference>
<keyword evidence="7" id="KW-0378">Hydrolase</keyword>
<dbReference type="EMBL" id="JAEPQZ010000021">
    <property type="protein sequence ID" value="KAG2171451.1"/>
    <property type="molecule type" value="Genomic_DNA"/>
</dbReference>
<dbReference type="AlphaFoldDB" id="A0A8H7PDM7"/>
<dbReference type="InterPro" id="IPR002921">
    <property type="entry name" value="Fungal_lipase-type"/>
</dbReference>
<protein>
    <recommendedName>
        <fullName evidence="14">sn-1-specific diacylglycerol lipase</fullName>
        <ecNumber evidence="14">3.1.1.116</ecNumber>
    </recommendedName>
</protein>
<evidence type="ECO:0000256" key="13">
    <source>
        <dbReference type="ARBA" id="ARBA00024531"/>
    </source>
</evidence>
<evidence type="ECO:0000313" key="17">
    <source>
        <dbReference type="EMBL" id="KAG2171451.1"/>
    </source>
</evidence>
<evidence type="ECO:0000256" key="1">
    <source>
        <dbReference type="ARBA" id="ARBA00001913"/>
    </source>
</evidence>
<feature type="compositionally biased region" description="Low complexity" evidence="15">
    <location>
        <begin position="334"/>
        <end position="344"/>
    </location>
</feature>
<comment type="caution">
    <text evidence="17">The sequence shown here is derived from an EMBL/GenBank/DDBJ whole genome shotgun (WGS) entry which is preliminary data.</text>
</comment>
<proteinExistence type="predicted"/>
<sequence>MTGIPSNEMETTSNDKNSAQHTVRFELDNLSPKPLNPRQMRRLSLPDMHKLRKAVALREDIGDTQIPLGKLQVDLLNMRSETFVKRPLMRLRVGAQHYYSHKSKKPTGDWNEGFLFVMSYHSQLFDTLEFDLYDKAGKWSKRQSKHVAKAKLKISKLEGKPDMFLTYVIGLFLPLYEYRKRRELPNNVKIPKHLRRIQVSKLSTGLAADAAPEQFMHRRVLIGNIFVRVRYVYQHPKEESADPTPVYMAFNRSESSYTGNESSKKEGNDVVQGGGPQPTDPDNITAYARRTSQHGRPDLALPDSVVQDQFTERLSVVMTNAPVPEKAMEDHSHQLSSESTASSSTDKANALATSPTSPSDTQPKPSKSWLWKSDSPSNAMLPAAINGLMYGFSQRDSDKSSKIIPKTKDSDTTTASSESDMASIQSAGFGDKVFASKWMNESFEEIAVSHPTFDKMIGMVVSPETRALVRGVLKLASAFGQGFKVTTFQLLTAMSILEKFYSERPVVPTSPIVDDIELIDEARHYFQHAIIAYGWRGLYYLGEYGKYLRDVQRSKSNREAIVKFLNIAPQDLLGYEYGLRKGAVFQPSYFVSVDKPRKAIILGIRGTWSLYDCITDLVCEYRPWKGGLAHSGMLASAQWFFTNIIPQIFHYVHNHHSVIDNFIITGHSLGAGSAGLLTMMVVDHIEELRYLSNNPNFRVHCYSYAPVAAVTEELGNAYADYIDSFVCQDDIVARTSYGTAMELKELIMDALAAVEAVGGIGEVNKHDDARKACFDAIETCRQQIYQKEEPEFPLLHIPGKIWQFKRSHPKVYKHFRPISAAATSSFSTASLIPPLPTGRHHTPHRPAASRSEPMLFSVLEPSDEHDFVYTLHNGSPKISEEMVVTRSCVEDHMMVTYMKALQQVWEHSAHKKRSGYEAPQTPTPVPKVESEISKRQRQKKNKVTSAISTKPDLEPYILPARSMTCPSDLQHTEFTQVDTSGRVDGSGDPQQGWFSRLFKSAR</sequence>
<comment type="subcellular location">
    <subcellularLocation>
        <location evidence="2">Cell membrane</location>
        <topology evidence="2">Multi-pass membrane protein</topology>
    </subcellularLocation>
</comment>
<dbReference type="InterPro" id="IPR029058">
    <property type="entry name" value="AB_hydrolase_fold"/>
</dbReference>
<feature type="region of interest" description="Disordered" evidence="15">
    <location>
        <begin position="976"/>
        <end position="1002"/>
    </location>
</feature>
<dbReference type="CDD" id="cd00519">
    <property type="entry name" value="Lipase_3"/>
    <property type="match status" value="1"/>
</dbReference>
<keyword evidence="12" id="KW-0472">Membrane</keyword>
<evidence type="ECO:0000256" key="7">
    <source>
        <dbReference type="ARBA" id="ARBA00022801"/>
    </source>
</evidence>
<feature type="region of interest" description="Disordered" evidence="15">
    <location>
        <begin position="254"/>
        <end position="285"/>
    </location>
</feature>
<evidence type="ECO:0000256" key="4">
    <source>
        <dbReference type="ARBA" id="ARBA00022553"/>
    </source>
</evidence>
<keyword evidence="18" id="KW-1185">Reference proteome</keyword>
<keyword evidence="9" id="KW-0442">Lipid degradation</keyword>
<evidence type="ECO:0000256" key="2">
    <source>
        <dbReference type="ARBA" id="ARBA00004651"/>
    </source>
</evidence>
<keyword evidence="6" id="KW-0479">Metal-binding</keyword>
<organism evidence="17 18">
    <name type="scientific">Mortierella isabellina</name>
    <name type="common">Filamentous fungus</name>
    <name type="synonym">Umbelopsis isabellina</name>
    <dbReference type="NCBI Taxonomy" id="91625"/>
    <lineage>
        <taxon>Eukaryota</taxon>
        <taxon>Fungi</taxon>
        <taxon>Fungi incertae sedis</taxon>
        <taxon>Mucoromycota</taxon>
        <taxon>Mucoromycotina</taxon>
        <taxon>Umbelopsidomycetes</taxon>
        <taxon>Umbelopsidales</taxon>
        <taxon>Umbelopsidaceae</taxon>
        <taxon>Umbelopsis</taxon>
    </lineage>
</organism>
<dbReference type="InterPro" id="IPR052214">
    <property type="entry name" value="DAG_Lipase-Related"/>
</dbReference>
<feature type="region of interest" description="Disordered" evidence="15">
    <location>
        <begin position="326"/>
        <end position="373"/>
    </location>
</feature>
<evidence type="ECO:0000256" key="3">
    <source>
        <dbReference type="ARBA" id="ARBA00022475"/>
    </source>
</evidence>
<dbReference type="GO" id="GO:0016042">
    <property type="term" value="P:lipid catabolic process"/>
    <property type="evidence" value="ECO:0007669"/>
    <property type="project" value="UniProtKB-KW"/>
</dbReference>
<reference evidence="17" key="1">
    <citation type="submission" date="2020-12" db="EMBL/GenBank/DDBJ databases">
        <title>Metabolic potential, ecology and presence of endohyphal bacteria is reflected in genomic diversity of Mucoromycotina.</title>
        <authorList>
            <person name="Muszewska A."/>
            <person name="Okrasinska A."/>
            <person name="Steczkiewicz K."/>
            <person name="Drgas O."/>
            <person name="Orlowska M."/>
            <person name="Perlinska-Lenart U."/>
            <person name="Aleksandrzak-Piekarczyk T."/>
            <person name="Szatraj K."/>
            <person name="Zielenkiewicz U."/>
            <person name="Pilsyk S."/>
            <person name="Malc E."/>
            <person name="Mieczkowski P."/>
            <person name="Kruszewska J.S."/>
            <person name="Biernat P."/>
            <person name="Pawlowska J."/>
        </authorList>
    </citation>
    <scope>NUCLEOTIDE SEQUENCE</scope>
    <source>
        <strain evidence="17">WA0000067209</strain>
    </source>
</reference>
<dbReference type="EC" id="3.1.1.116" evidence="14"/>
<keyword evidence="3" id="KW-1003">Cell membrane</keyword>
<feature type="region of interest" description="Disordered" evidence="15">
    <location>
        <begin position="396"/>
        <end position="420"/>
    </location>
</feature>
<dbReference type="GO" id="GO:0005886">
    <property type="term" value="C:plasma membrane"/>
    <property type="evidence" value="ECO:0007669"/>
    <property type="project" value="UniProtKB-SubCell"/>
</dbReference>
<keyword evidence="11" id="KW-0443">Lipid metabolism</keyword>
<evidence type="ECO:0000256" key="6">
    <source>
        <dbReference type="ARBA" id="ARBA00022723"/>
    </source>
</evidence>
<feature type="region of interest" description="Disordered" evidence="15">
    <location>
        <begin position="912"/>
        <end position="950"/>
    </location>
</feature>
<evidence type="ECO:0000256" key="10">
    <source>
        <dbReference type="ARBA" id="ARBA00022989"/>
    </source>
</evidence>
<keyword evidence="4" id="KW-0597">Phosphoprotein</keyword>
<evidence type="ECO:0000313" key="18">
    <source>
        <dbReference type="Proteomes" id="UP000654370"/>
    </source>
</evidence>
<dbReference type="OrthoDB" id="2368839at2759"/>
<evidence type="ECO:0000256" key="14">
    <source>
        <dbReference type="ARBA" id="ARBA00026104"/>
    </source>
</evidence>
<evidence type="ECO:0000256" key="5">
    <source>
        <dbReference type="ARBA" id="ARBA00022692"/>
    </source>
</evidence>
<evidence type="ECO:0000256" key="9">
    <source>
        <dbReference type="ARBA" id="ARBA00022963"/>
    </source>
</evidence>
<feature type="domain" description="Fungal lipase-type" evidence="16">
    <location>
        <begin position="602"/>
        <end position="736"/>
    </location>
</feature>
<accession>A0A8H7PDM7</accession>
<comment type="cofactor">
    <cofactor evidence="1">
        <name>Ca(2+)</name>
        <dbReference type="ChEBI" id="CHEBI:29108"/>
    </cofactor>
</comment>
<feature type="compositionally biased region" description="Polar residues" evidence="15">
    <location>
        <begin position="345"/>
        <end position="365"/>
    </location>
</feature>
<keyword evidence="10" id="KW-1133">Transmembrane helix</keyword>
<evidence type="ECO:0000256" key="12">
    <source>
        <dbReference type="ARBA" id="ARBA00023136"/>
    </source>
</evidence>
<dbReference type="PANTHER" id="PTHR45792:SF8">
    <property type="entry name" value="DIACYLGLYCEROL LIPASE-ALPHA"/>
    <property type="match status" value="1"/>
</dbReference>
<name>A0A8H7PDM7_MORIS</name>
<feature type="compositionally biased region" description="Basic and acidic residues" evidence="15">
    <location>
        <begin position="396"/>
        <end position="411"/>
    </location>
</feature>
<evidence type="ECO:0000259" key="16">
    <source>
        <dbReference type="Pfam" id="PF01764"/>
    </source>
</evidence>